<gene>
    <name evidence="1" type="ORF">KI387_016048</name>
</gene>
<comment type="caution">
    <text evidence="1">The sequence shown here is derived from an EMBL/GenBank/DDBJ whole genome shotgun (WGS) entry which is preliminary data.</text>
</comment>
<reference evidence="1 2" key="1">
    <citation type="journal article" date="2021" name="Nat. Plants">
        <title>The Taxus genome provides insights into paclitaxel biosynthesis.</title>
        <authorList>
            <person name="Xiong X."/>
            <person name="Gou J."/>
            <person name="Liao Q."/>
            <person name="Li Y."/>
            <person name="Zhou Q."/>
            <person name="Bi G."/>
            <person name="Li C."/>
            <person name="Du R."/>
            <person name="Wang X."/>
            <person name="Sun T."/>
            <person name="Guo L."/>
            <person name="Liang H."/>
            <person name="Lu P."/>
            <person name="Wu Y."/>
            <person name="Zhang Z."/>
            <person name="Ro D.K."/>
            <person name="Shang Y."/>
            <person name="Huang S."/>
            <person name="Yan J."/>
        </authorList>
    </citation>
    <scope>NUCLEOTIDE SEQUENCE [LARGE SCALE GENOMIC DNA]</scope>
    <source>
        <strain evidence="1">Ta-2019</strain>
    </source>
</reference>
<organism evidence="1 2">
    <name type="scientific">Taxus chinensis</name>
    <name type="common">Chinese yew</name>
    <name type="synonym">Taxus wallichiana var. chinensis</name>
    <dbReference type="NCBI Taxonomy" id="29808"/>
    <lineage>
        <taxon>Eukaryota</taxon>
        <taxon>Viridiplantae</taxon>
        <taxon>Streptophyta</taxon>
        <taxon>Embryophyta</taxon>
        <taxon>Tracheophyta</taxon>
        <taxon>Spermatophyta</taxon>
        <taxon>Pinopsida</taxon>
        <taxon>Pinidae</taxon>
        <taxon>Conifers II</taxon>
        <taxon>Cupressales</taxon>
        <taxon>Taxaceae</taxon>
        <taxon>Taxus</taxon>
    </lineage>
</organism>
<keyword evidence="2" id="KW-1185">Reference proteome</keyword>
<name>A0AA38LE99_TAXCH</name>
<evidence type="ECO:0000313" key="2">
    <source>
        <dbReference type="Proteomes" id="UP000824469"/>
    </source>
</evidence>
<feature type="non-terminal residue" evidence="1">
    <location>
        <position position="273"/>
    </location>
</feature>
<proteinExistence type="predicted"/>
<sequence>MNKNPKNSVFPLKVSAKSGRASLKKPGGSVIATARSIEKRGTPNLEKTLAERVRSNEHDDKISGEHVPVKKSDVVAAPSVSDESVNTNNGGNKEQGKNIIHEIEKEEDVIAPPNLSIPEPLKSSVQDEYLLEEQLTGESSVIDGNNLGILKAYSFAPAKIAAETVKDVDLSRKNADLETLITEIQSEPRLFHTDSEKSTVENGNGITEEITIPSNVELAVAIIEAARAHPEESVTSGIHEAAKQIMDAILTMAAKDLTKLSSPVLEQSKSKSN</sequence>
<dbReference type="AlphaFoldDB" id="A0AA38LE99"/>
<accession>A0AA38LE99</accession>
<evidence type="ECO:0000313" key="1">
    <source>
        <dbReference type="EMBL" id="KAH9321409.1"/>
    </source>
</evidence>
<dbReference type="Proteomes" id="UP000824469">
    <property type="component" value="Unassembled WGS sequence"/>
</dbReference>
<dbReference type="EMBL" id="JAHRHJ020000003">
    <property type="protein sequence ID" value="KAH9321409.1"/>
    <property type="molecule type" value="Genomic_DNA"/>
</dbReference>
<protein>
    <submittedName>
        <fullName evidence="1">Uncharacterized protein</fullName>
    </submittedName>
</protein>